<proteinExistence type="predicted"/>
<sequence>MRFAGRIRRAEEVAATQRQSQGGDPTQPPTLTELDPLQELIDSPEGDMFTCGEPDQSVLMPVFTRRSFVDDICFGGATSDECLETLDRLL</sequence>
<feature type="region of interest" description="Disordered" evidence="1">
    <location>
        <begin position="1"/>
        <end position="32"/>
    </location>
</feature>
<comment type="caution">
    <text evidence="2">The sequence shown here is derived from an EMBL/GenBank/DDBJ whole genome shotgun (WGS) entry which is preliminary data.</text>
</comment>
<dbReference type="OrthoDB" id="126546at2759"/>
<keyword evidence="3" id="KW-1185">Reference proteome</keyword>
<evidence type="ECO:0000256" key="1">
    <source>
        <dbReference type="SAM" id="MobiDB-lite"/>
    </source>
</evidence>
<accession>A0A2P4X692</accession>
<organism evidence="2 3">
    <name type="scientific">Phytophthora palmivora</name>
    <dbReference type="NCBI Taxonomy" id="4796"/>
    <lineage>
        <taxon>Eukaryota</taxon>
        <taxon>Sar</taxon>
        <taxon>Stramenopiles</taxon>
        <taxon>Oomycota</taxon>
        <taxon>Peronosporomycetes</taxon>
        <taxon>Peronosporales</taxon>
        <taxon>Peronosporaceae</taxon>
        <taxon>Phytophthora</taxon>
    </lineage>
</organism>
<evidence type="ECO:0000313" key="3">
    <source>
        <dbReference type="Proteomes" id="UP000237271"/>
    </source>
</evidence>
<dbReference type="AlphaFoldDB" id="A0A2P4X692"/>
<dbReference type="Proteomes" id="UP000237271">
    <property type="component" value="Unassembled WGS sequence"/>
</dbReference>
<dbReference type="EMBL" id="NCKW01016337">
    <property type="protein sequence ID" value="POM61084.1"/>
    <property type="molecule type" value="Genomic_DNA"/>
</dbReference>
<reference evidence="2 3" key="1">
    <citation type="journal article" date="2017" name="Genome Biol. Evol.">
        <title>Phytophthora megakarya and P. palmivora, closely related causal agents of cacao black pod rot, underwent increases in genome sizes and gene numbers by different mechanisms.</title>
        <authorList>
            <person name="Ali S.S."/>
            <person name="Shao J."/>
            <person name="Lary D.J."/>
            <person name="Kronmiller B."/>
            <person name="Shen D."/>
            <person name="Strem M.D."/>
            <person name="Amoako-Attah I."/>
            <person name="Akrofi A.Y."/>
            <person name="Begoude B.A."/>
            <person name="Ten Hoopen G.M."/>
            <person name="Coulibaly K."/>
            <person name="Kebe B.I."/>
            <person name="Melnick R.L."/>
            <person name="Guiltinan M.J."/>
            <person name="Tyler B.M."/>
            <person name="Meinhardt L.W."/>
            <person name="Bailey B.A."/>
        </authorList>
    </citation>
    <scope>NUCLEOTIDE SEQUENCE [LARGE SCALE GENOMIC DNA]</scope>
    <source>
        <strain evidence="3">sbr112.9</strain>
    </source>
</reference>
<gene>
    <name evidence="2" type="ORF">PHPALM_29955</name>
</gene>
<protein>
    <submittedName>
        <fullName evidence="2">Uncharacterized protein</fullName>
    </submittedName>
</protein>
<evidence type="ECO:0000313" key="2">
    <source>
        <dbReference type="EMBL" id="POM61084.1"/>
    </source>
</evidence>
<name>A0A2P4X692_9STRA</name>